<proteinExistence type="predicted"/>
<evidence type="ECO:0000313" key="1">
    <source>
        <dbReference type="EMBL" id="WOH13733.1"/>
    </source>
</evidence>
<protein>
    <recommendedName>
        <fullName evidence="3">Chromo domain-containing protein</fullName>
    </recommendedName>
</protein>
<name>A0AAF1BD94_DAUCS</name>
<sequence length="182" mass="21562">MQHIHNVFHVSMLKRYLPDSNHVIEYEPIEIQPDLSFVERPVQILDRREKVLRNKSVSLVRVLWRNPRVEESTWELEKKASDSQPTKHWCGWMRQSGCRAGGATVPRRCGDAGCRWRRRRVYRRRKEEQGGVSIAVNYPIQIYSKQYRVEFITSQYVALFGTSFEACFYEAWLGIITRTDQL</sequence>
<evidence type="ECO:0000313" key="2">
    <source>
        <dbReference type="Proteomes" id="UP000077755"/>
    </source>
</evidence>
<dbReference type="EMBL" id="CP093351">
    <property type="protein sequence ID" value="WOH13733.1"/>
    <property type="molecule type" value="Genomic_DNA"/>
</dbReference>
<dbReference type="PANTHER" id="PTHR46148:SF60">
    <property type="entry name" value="CHROMO DOMAIN-CONTAINING PROTEIN"/>
    <property type="match status" value="1"/>
</dbReference>
<gene>
    <name evidence="1" type="ORF">DCAR_0933244</name>
</gene>
<dbReference type="Proteomes" id="UP000077755">
    <property type="component" value="Chromosome 9"/>
</dbReference>
<accession>A0AAF1BD94</accession>
<evidence type="ECO:0008006" key="3">
    <source>
        <dbReference type="Google" id="ProtNLM"/>
    </source>
</evidence>
<organism evidence="1 2">
    <name type="scientific">Daucus carota subsp. sativus</name>
    <name type="common">Carrot</name>
    <dbReference type="NCBI Taxonomy" id="79200"/>
    <lineage>
        <taxon>Eukaryota</taxon>
        <taxon>Viridiplantae</taxon>
        <taxon>Streptophyta</taxon>
        <taxon>Embryophyta</taxon>
        <taxon>Tracheophyta</taxon>
        <taxon>Spermatophyta</taxon>
        <taxon>Magnoliopsida</taxon>
        <taxon>eudicotyledons</taxon>
        <taxon>Gunneridae</taxon>
        <taxon>Pentapetalae</taxon>
        <taxon>asterids</taxon>
        <taxon>campanulids</taxon>
        <taxon>Apiales</taxon>
        <taxon>Apiaceae</taxon>
        <taxon>Apioideae</taxon>
        <taxon>Scandiceae</taxon>
        <taxon>Daucinae</taxon>
        <taxon>Daucus</taxon>
        <taxon>Daucus sect. Daucus</taxon>
    </lineage>
</organism>
<keyword evidence="2" id="KW-1185">Reference proteome</keyword>
<reference evidence="1" key="1">
    <citation type="journal article" date="2016" name="Nat. Genet.">
        <title>A high-quality carrot genome assembly provides new insights into carotenoid accumulation and asterid genome evolution.</title>
        <authorList>
            <person name="Iorizzo M."/>
            <person name="Ellison S."/>
            <person name="Senalik D."/>
            <person name="Zeng P."/>
            <person name="Satapoomin P."/>
            <person name="Huang J."/>
            <person name="Bowman M."/>
            <person name="Iovene M."/>
            <person name="Sanseverino W."/>
            <person name="Cavagnaro P."/>
            <person name="Yildiz M."/>
            <person name="Macko-Podgorni A."/>
            <person name="Moranska E."/>
            <person name="Grzebelus E."/>
            <person name="Grzebelus D."/>
            <person name="Ashrafi H."/>
            <person name="Zheng Z."/>
            <person name="Cheng S."/>
            <person name="Spooner D."/>
            <person name="Van Deynze A."/>
            <person name="Simon P."/>
        </authorList>
    </citation>
    <scope>NUCLEOTIDE SEQUENCE</scope>
    <source>
        <tissue evidence="1">Leaf</tissue>
    </source>
</reference>
<dbReference type="AlphaFoldDB" id="A0AAF1BD94"/>
<reference evidence="1" key="2">
    <citation type="submission" date="2022-03" db="EMBL/GenBank/DDBJ databases">
        <title>Draft title - Genomic analysis of global carrot germplasm unveils the trajectory of domestication and the origin of high carotenoid orange carrot.</title>
        <authorList>
            <person name="Iorizzo M."/>
            <person name="Ellison S."/>
            <person name="Senalik D."/>
            <person name="Macko-Podgorni A."/>
            <person name="Grzebelus D."/>
            <person name="Bostan H."/>
            <person name="Rolling W."/>
            <person name="Curaba J."/>
            <person name="Simon P."/>
        </authorList>
    </citation>
    <scope>NUCLEOTIDE SEQUENCE</scope>
    <source>
        <tissue evidence="1">Leaf</tissue>
    </source>
</reference>
<dbReference type="PANTHER" id="PTHR46148">
    <property type="entry name" value="CHROMO DOMAIN-CONTAINING PROTEIN"/>
    <property type="match status" value="1"/>
</dbReference>